<keyword evidence="3" id="KW-1185">Reference proteome</keyword>
<name>A0A368MZW9_9FLAO</name>
<dbReference type="EMBL" id="QPIE01000006">
    <property type="protein sequence ID" value="RCU42539.1"/>
    <property type="molecule type" value="Genomic_DNA"/>
</dbReference>
<organism evidence="2 3">
    <name type="scientific">Chryseobacterium lacus</name>
    <dbReference type="NCBI Taxonomy" id="2058346"/>
    <lineage>
        <taxon>Bacteria</taxon>
        <taxon>Pseudomonadati</taxon>
        <taxon>Bacteroidota</taxon>
        <taxon>Flavobacteriia</taxon>
        <taxon>Flavobacteriales</taxon>
        <taxon>Weeksellaceae</taxon>
        <taxon>Chryseobacterium group</taxon>
        <taxon>Chryseobacterium</taxon>
    </lineage>
</organism>
<feature type="transmembrane region" description="Helical" evidence="1">
    <location>
        <begin position="6"/>
        <end position="24"/>
    </location>
</feature>
<keyword evidence="1" id="KW-0812">Transmembrane</keyword>
<dbReference type="OrthoDB" id="1265049at2"/>
<evidence type="ECO:0008006" key="4">
    <source>
        <dbReference type="Google" id="ProtNLM"/>
    </source>
</evidence>
<proteinExistence type="predicted"/>
<dbReference type="Proteomes" id="UP000252172">
    <property type="component" value="Unassembled WGS sequence"/>
</dbReference>
<keyword evidence="1" id="KW-0472">Membrane</keyword>
<evidence type="ECO:0000256" key="1">
    <source>
        <dbReference type="SAM" id="Phobius"/>
    </source>
</evidence>
<accession>A0A368MZW9</accession>
<evidence type="ECO:0000313" key="3">
    <source>
        <dbReference type="Proteomes" id="UP000252172"/>
    </source>
</evidence>
<dbReference type="RefSeq" id="WP_114304232.1">
    <property type="nucleotide sequence ID" value="NZ_QPIE01000006.1"/>
</dbReference>
<reference evidence="2 3" key="1">
    <citation type="submission" date="2018-07" db="EMBL/GenBank/DDBJ databases">
        <title>Chryseobacterium lacus sp. nov., isolated from lake water.</title>
        <authorList>
            <person name="Li C.-M."/>
        </authorList>
    </citation>
    <scope>NUCLEOTIDE SEQUENCE [LARGE SCALE GENOMIC DNA]</scope>
    <source>
        <strain evidence="2 3">YLOS41</strain>
    </source>
</reference>
<gene>
    <name evidence="2" type="ORF">DQ356_09425</name>
</gene>
<protein>
    <recommendedName>
        <fullName evidence="4">PQ-loop repeat-containing protein</fullName>
    </recommendedName>
</protein>
<evidence type="ECO:0000313" key="2">
    <source>
        <dbReference type="EMBL" id="RCU42539.1"/>
    </source>
</evidence>
<feature type="transmembrane region" description="Helical" evidence="1">
    <location>
        <begin position="36"/>
        <end position="57"/>
    </location>
</feature>
<feature type="transmembrane region" description="Helical" evidence="1">
    <location>
        <begin position="63"/>
        <end position="83"/>
    </location>
</feature>
<comment type="caution">
    <text evidence="2">The sequence shown here is derived from an EMBL/GenBank/DDBJ whole genome shotgun (WGS) entry which is preliminary data.</text>
</comment>
<keyword evidence="1" id="KW-1133">Transmembrane helix</keyword>
<dbReference type="AlphaFoldDB" id="A0A368MZW9"/>
<sequence>MDFTAILGVIFLLILANIGVFFIFRKVWMNTPNAGMKFLFVNILKDIAWLIISLQWLEKTTQHFLFLIFTFLTASFILYYKVIRLLNER</sequence>